<name>A0A2U1SQT7_METSR</name>
<gene>
    <name evidence="3" type="ORF">C5689_10250</name>
</gene>
<comment type="similarity">
    <text evidence="1">Belongs to the UPF0751 family.</text>
</comment>
<evidence type="ECO:0000313" key="3">
    <source>
        <dbReference type="EMBL" id="PWB93965.1"/>
    </source>
</evidence>
<keyword evidence="4" id="KW-1185">Reference proteome</keyword>
<dbReference type="EMBL" id="PUIV01000013">
    <property type="protein sequence ID" value="PWB93965.1"/>
    <property type="molecule type" value="Genomic_DNA"/>
</dbReference>
<feature type="coiled-coil region" evidence="2">
    <location>
        <begin position="178"/>
        <end position="277"/>
    </location>
</feature>
<evidence type="ECO:0000313" key="4">
    <source>
        <dbReference type="Proteomes" id="UP000245137"/>
    </source>
</evidence>
<reference evidence="3 4" key="1">
    <citation type="journal article" date="2018" name="Appl. Microbiol. Biotechnol.">
        <title>Co-cultivation of the strictly anaerobic methanogen Methanosarcina barkeri with aerobic methanotrophs in an oxygen-limited membrane bioreactor.</title>
        <authorList>
            <person name="In 't Zandt M.H."/>
            <person name="van den Bosch T.J.M."/>
            <person name="Rijkers R."/>
            <person name="van Kessel M.A.H.J."/>
            <person name="Jetten M.S.M."/>
            <person name="Welte C.U."/>
        </authorList>
    </citation>
    <scope>NUCLEOTIDE SEQUENCE [LARGE SCALE GENOMIC DNA]</scope>
    <source>
        <strain evidence="3 4">DSM 17706</strain>
    </source>
</reference>
<accession>A0A2U1SQT7</accession>
<keyword evidence="2" id="KW-0175">Coiled coil</keyword>
<dbReference type="Pfam" id="PF10087">
    <property type="entry name" value="DUF2325"/>
    <property type="match status" value="1"/>
</dbReference>
<dbReference type="AlphaFoldDB" id="A0A2U1SQT7"/>
<evidence type="ECO:0000256" key="1">
    <source>
        <dbReference type="ARBA" id="ARBA00007189"/>
    </source>
</evidence>
<dbReference type="OrthoDB" id="7829313at2"/>
<protein>
    <submittedName>
        <fullName evidence="3">DUF2325 domain-containing protein</fullName>
    </submittedName>
</protein>
<proteinExistence type="inferred from homology"/>
<dbReference type="RefSeq" id="WP_108917185.1">
    <property type="nucleotide sequence ID" value="NZ_BGJY01000010.1"/>
</dbReference>
<comment type="caution">
    <text evidence="3">The sequence shown here is derived from an EMBL/GenBank/DDBJ whole genome shotgun (WGS) entry which is preliminary data.</text>
</comment>
<sequence length="422" mass="46939">MSERRPLVSLSVLKSAMASEGFELAPLARRDAGARRRIWEIVGASHCSIVGTCLTIVELRKIARRTGFLGDETRFNDYQVHGLFVEKMHDENIVSRAVQKHLDARYEGAIRKAKALDGEEALLAYWESAIDNGFVPGAYWALIGHPRLTPGVETRIFGDIHMMSHLSGAAHRGDAREVAEARREKAEIARRLASVIAERNDELTVLRDEIARLGAELREARALAAECESLRREIDALRAEERSDEMLRELAALRRAHADLREDHERLERRYERLKVKETRSIAPPAPRSPAPPLASEIAVAAAPIADEEREGETDLCGRCLLYVGGRPRTVCRLQRFVEQRNGSLIHHDGGMEDSRAMLSELVRRADAVFFPVDCVSHRAVGAVKSLCESHGIPYCPLRSASASAFEKAIETLAAPVAEAQR</sequence>
<organism evidence="3 4">
    <name type="scientific">Methylosinus sporium</name>
    <dbReference type="NCBI Taxonomy" id="428"/>
    <lineage>
        <taxon>Bacteria</taxon>
        <taxon>Pseudomonadati</taxon>
        <taxon>Pseudomonadota</taxon>
        <taxon>Alphaproteobacteria</taxon>
        <taxon>Hyphomicrobiales</taxon>
        <taxon>Methylocystaceae</taxon>
        <taxon>Methylosinus</taxon>
    </lineage>
</organism>
<dbReference type="InterPro" id="IPR016772">
    <property type="entry name" value="UCP020408"/>
</dbReference>
<evidence type="ECO:0000256" key="2">
    <source>
        <dbReference type="SAM" id="Coils"/>
    </source>
</evidence>
<dbReference type="Proteomes" id="UP000245137">
    <property type="component" value="Unassembled WGS sequence"/>
</dbReference>